<dbReference type="Gene3D" id="6.10.250.2870">
    <property type="match status" value="1"/>
</dbReference>
<dbReference type="PANTHER" id="PTHR24421">
    <property type="entry name" value="NITRATE/NITRITE SENSOR PROTEIN NARX-RELATED"/>
    <property type="match status" value="1"/>
</dbReference>
<dbReference type="PANTHER" id="PTHR24421:SF61">
    <property type="entry name" value="OXYGEN SENSOR HISTIDINE KINASE NREB"/>
    <property type="match status" value="1"/>
</dbReference>
<name>A0A2M8P9H9_9CHLR</name>
<protein>
    <submittedName>
        <fullName evidence="5">Diguanylate cyclase</fullName>
    </submittedName>
</protein>
<proteinExistence type="predicted"/>
<dbReference type="SUPFAM" id="SSF55781">
    <property type="entry name" value="GAF domain-like"/>
    <property type="match status" value="1"/>
</dbReference>
<evidence type="ECO:0000313" key="5">
    <source>
        <dbReference type="EMBL" id="PJF34192.1"/>
    </source>
</evidence>
<dbReference type="Pfam" id="PF07730">
    <property type="entry name" value="HisKA_3"/>
    <property type="match status" value="1"/>
</dbReference>
<dbReference type="GO" id="GO:0046983">
    <property type="term" value="F:protein dimerization activity"/>
    <property type="evidence" value="ECO:0007669"/>
    <property type="project" value="InterPro"/>
</dbReference>
<sequence>HAERLSAFVDQAAIALDNARLHQKAQELAAMEERQRIARDLHDSVTQTLFAASIISNAIIRQWRDAPTSIGAELQELRDLTQGALAEMRTLLLELRPSTLLETDLSDLLHQLADTIKGRSRMRVLYHTEGKAELPPNVHVAFFRLAQE</sequence>
<dbReference type="InterPro" id="IPR050482">
    <property type="entry name" value="Sensor_HK_TwoCompSys"/>
</dbReference>
<evidence type="ECO:0000256" key="1">
    <source>
        <dbReference type="ARBA" id="ARBA00022679"/>
    </source>
</evidence>
<feature type="non-terminal residue" evidence="5">
    <location>
        <position position="148"/>
    </location>
</feature>
<dbReference type="GO" id="GO:0000155">
    <property type="term" value="F:phosphorelay sensor kinase activity"/>
    <property type="evidence" value="ECO:0007669"/>
    <property type="project" value="InterPro"/>
</dbReference>
<evidence type="ECO:0000256" key="2">
    <source>
        <dbReference type="ARBA" id="ARBA00022777"/>
    </source>
</evidence>
<evidence type="ECO:0000259" key="4">
    <source>
        <dbReference type="Pfam" id="PF07730"/>
    </source>
</evidence>
<evidence type="ECO:0000256" key="3">
    <source>
        <dbReference type="ARBA" id="ARBA00023012"/>
    </source>
</evidence>
<feature type="non-terminal residue" evidence="5">
    <location>
        <position position="1"/>
    </location>
</feature>
<dbReference type="GO" id="GO:0016020">
    <property type="term" value="C:membrane"/>
    <property type="evidence" value="ECO:0007669"/>
    <property type="project" value="InterPro"/>
</dbReference>
<evidence type="ECO:0000313" key="6">
    <source>
        <dbReference type="Proteomes" id="UP000229681"/>
    </source>
</evidence>
<reference evidence="5 6" key="1">
    <citation type="submission" date="2017-11" db="EMBL/GenBank/DDBJ databases">
        <title>Evolution of Phototrophy in the Chloroflexi Phylum Driven by Horizontal Gene Transfer.</title>
        <authorList>
            <person name="Ward L.M."/>
            <person name="Hemp J."/>
            <person name="Shih P.M."/>
            <person name="Mcglynn S.E."/>
            <person name="Fischer W."/>
        </authorList>
    </citation>
    <scope>NUCLEOTIDE SEQUENCE [LARGE SCALE GENOMIC DNA]</scope>
    <source>
        <strain evidence="5">JP3_13</strain>
    </source>
</reference>
<accession>A0A2M8P9H9</accession>
<dbReference type="InterPro" id="IPR011712">
    <property type="entry name" value="Sig_transdc_His_kin_sub3_dim/P"/>
</dbReference>
<dbReference type="EMBL" id="PGTM01000566">
    <property type="protein sequence ID" value="PJF34192.1"/>
    <property type="molecule type" value="Genomic_DNA"/>
</dbReference>
<dbReference type="Proteomes" id="UP000229681">
    <property type="component" value="Unassembled WGS sequence"/>
</dbReference>
<dbReference type="AlphaFoldDB" id="A0A2M8P9H9"/>
<keyword evidence="2" id="KW-0418">Kinase</keyword>
<feature type="domain" description="Signal transduction histidine kinase subgroup 3 dimerisation and phosphoacceptor" evidence="4">
    <location>
        <begin position="33"/>
        <end position="100"/>
    </location>
</feature>
<organism evidence="5 6">
    <name type="scientific">Candidatus Thermofonsia Clade 1 bacterium</name>
    <dbReference type="NCBI Taxonomy" id="2364210"/>
    <lineage>
        <taxon>Bacteria</taxon>
        <taxon>Bacillati</taxon>
        <taxon>Chloroflexota</taxon>
        <taxon>Candidatus Thermofontia</taxon>
        <taxon>Candidatus Thermofonsia Clade 1</taxon>
    </lineage>
</organism>
<gene>
    <name evidence="5" type="ORF">CUN49_16740</name>
</gene>
<comment type="caution">
    <text evidence="5">The sequence shown here is derived from an EMBL/GenBank/DDBJ whole genome shotgun (WGS) entry which is preliminary data.</text>
</comment>
<keyword evidence="1" id="KW-0808">Transferase</keyword>
<keyword evidence="3" id="KW-0902">Two-component regulatory system</keyword>